<organism evidence="2 3">
    <name type="scientific">Rhodospira trueperi</name>
    <dbReference type="NCBI Taxonomy" id="69960"/>
    <lineage>
        <taxon>Bacteria</taxon>
        <taxon>Pseudomonadati</taxon>
        <taxon>Pseudomonadota</taxon>
        <taxon>Alphaproteobacteria</taxon>
        <taxon>Rhodospirillales</taxon>
        <taxon>Rhodospirillaceae</taxon>
        <taxon>Rhodospira</taxon>
    </lineage>
</organism>
<evidence type="ECO:0000256" key="1">
    <source>
        <dbReference type="ARBA" id="ARBA00005254"/>
    </source>
</evidence>
<dbReference type="PANTHER" id="PTHR42964:SF1">
    <property type="entry name" value="POLYKETIDE BIOSYNTHESIS ENOYL-COA HYDRATASE PKSH-RELATED"/>
    <property type="match status" value="1"/>
</dbReference>
<dbReference type="STRING" id="69960.SAMN05421720_108149"/>
<evidence type="ECO:0000313" key="2">
    <source>
        <dbReference type="EMBL" id="SDE58081.1"/>
    </source>
</evidence>
<dbReference type="EMBL" id="FNAP01000008">
    <property type="protein sequence ID" value="SDE58081.1"/>
    <property type="molecule type" value="Genomic_DNA"/>
</dbReference>
<name>A0A1G7E357_9PROT</name>
<gene>
    <name evidence="2" type="ORF">SAMN05421720_108149</name>
</gene>
<dbReference type="Proteomes" id="UP000199412">
    <property type="component" value="Unassembled WGS sequence"/>
</dbReference>
<dbReference type="InterPro" id="IPR029045">
    <property type="entry name" value="ClpP/crotonase-like_dom_sf"/>
</dbReference>
<dbReference type="SUPFAM" id="SSF52096">
    <property type="entry name" value="ClpP/crotonase"/>
    <property type="match status" value="1"/>
</dbReference>
<dbReference type="InterPro" id="IPR001753">
    <property type="entry name" value="Enoyl-CoA_hydra/iso"/>
</dbReference>
<dbReference type="PANTHER" id="PTHR42964">
    <property type="entry name" value="ENOYL-COA HYDRATASE"/>
    <property type="match status" value="1"/>
</dbReference>
<dbReference type="InterPro" id="IPR051683">
    <property type="entry name" value="Enoyl-CoA_Hydratase/Isomerase"/>
</dbReference>
<dbReference type="CDD" id="cd06558">
    <property type="entry name" value="crotonase-like"/>
    <property type="match status" value="1"/>
</dbReference>
<sequence>MTNSSSSSNEATDSLRLERDDRGVATVTLTRPAVHNAFDDVLIARLTEAFTALGRDPAVRIVVLAAEGKSFSAGADLNWMKRMAGYSRAENLADAKALAALLETIDTCPKPTLALVHGAAFGGGVGLVAACDIAIATAGATFSLSEVKLGIIPAVISPYVLAAIGPRAARRYMLTGERFDAEEAHRIGLLHDVVGAEELTGAGELMIRVLLQAGPAAQAAVKDLIRAVSFRAPDAVMDETAGRIADIRASAEGQEGLGAFLEKRKPSWMKE</sequence>
<reference evidence="2 3" key="1">
    <citation type="submission" date="2016-10" db="EMBL/GenBank/DDBJ databases">
        <authorList>
            <person name="de Groot N.N."/>
        </authorList>
    </citation>
    <scope>NUCLEOTIDE SEQUENCE [LARGE SCALE GENOMIC DNA]</scope>
    <source>
        <strain evidence="2 3">ATCC 700224</strain>
    </source>
</reference>
<dbReference type="AlphaFoldDB" id="A0A1G7E357"/>
<evidence type="ECO:0000313" key="3">
    <source>
        <dbReference type="Proteomes" id="UP000199412"/>
    </source>
</evidence>
<dbReference type="Gene3D" id="3.90.226.10">
    <property type="entry name" value="2-enoyl-CoA Hydratase, Chain A, domain 1"/>
    <property type="match status" value="1"/>
</dbReference>
<keyword evidence="3" id="KW-1185">Reference proteome</keyword>
<dbReference type="OrthoDB" id="9795613at2"/>
<dbReference type="GO" id="GO:0003824">
    <property type="term" value="F:catalytic activity"/>
    <property type="evidence" value="ECO:0007669"/>
    <property type="project" value="UniProtKB-ARBA"/>
</dbReference>
<dbReference type="RefSeq" id="WP_092786556.1">
    <property type="nucleotide sequence ID" value="NZ_FNAP01000008.1"/>
</dbReference>
<dbReference type="InterPro" id="IPR014748">
    <property type="entry name" value="Enoyl-CoA_hydra_C"/>
</dbReference>
<dbReference type="Gene3D" id="1.10.12.10">
    <property type="entry name" value="Lyase 2-enoyl-coa Hydratase, Chain A, domain 2"/>
    <property type="match status" value="1"/>
</dbReference>
<comment type="similarity">
    <text evidence="1">Belongs to the enoyl-CoA hydratase/isomerase family.</text>
</comment>
<dbReference type="GO" id="GO:0008300">
    <property type="term" value="P:isoprenoid catabolic process"/>
    <property type="evidence" value="ECO:0007669"/>
    <property type="project" value="TreeGrafter"/>
</dbReference>
<protein>
    <submittedName>
        <fullName evidence="2">Methylglutaconyl-CoA hydratase</fullName>
    </submittedName>
</protein>
<proteinExistence type="inferred from homology"/>
<dbReference type="Pfam" id="PF00378">
    <property type="entry name" value="ECH_1"/>
    <property type="match status" value="1"/>
</dbReference>
<accession>A0A1G7E357</accession>